<dbReference type="STRING" id="48269.A0A183LWD2"/>
<reference evidence="2 3" key="1">
    <citation type="submission" date="2018-11" db="EMBL/GenBank/DDBJ databases">
        <authorList>
            <consortium name="Pathogen Informatics"/>
        </authorList>
    </citation>
    <scope>NUCLEOTIDE SEQUENCE [LARGE SCALE GENOMIC DNA]</scope>
    <source>
        <strain evidence="2 3">Zambia</strain>
    </source>
</reference>
<accession>A0A183LWD2</accession>
<protein>
    <recommendedName>
        <fullName evidence="1">Kinesin-like protein KIF6/9 C-terminal domain-containing protein</fullName>
    </recommendedName>
</protein>
<dbReference type="Pfam" id="PF23735">
    <property type="entry name" value="KIF9"/>
    <property type="match status" value="1"/>
</dbReference>
<dbReference type="Proteomes" id="UP000277204">
    <property type="component" value="Unassembled WGS sequence"/>
</dbReference>
<gene>
    <name evidence="2" type="ORF">SMRZ_LOCUS8107</name>
</gene>
<sequence length="91" mass="10721">SPNKYEAFEEFKREPGSELFSIYQQNKNLLQENRDQGLKLATEINQIKTNVDNLQIQLNKLKSEREQQGSIYDLIEDHIQDFEVLGRISNH</sequence>
<feature type="domain" description="Kinesin-like protein KIF6/9 C-terminal" evidence="1">
    <location>
        <begin position="4"/>
        <end position="78"/>
    </location>
</feature>
<dbReference type="EMBL" id="UZAI01003425">
    <property type="protein sequence ID" value="VDO79676.1"/>
    <property type="molecule type" value="Genomic_DNA"/>
</dbReference>
<evidence type="ECO:0000313" key="3">
    <source>
        <dbReference type="Proteomes" id="UP000277204"/>
    </source>
</evidence>
<keyword evidence="3" id="KW-1185">Reference proteome</keyword>
<evidence type="ECO:0000313" key="2">
    <source>
        <dbReference type="EMBL" id="VDO79676.1"/>
    </source>
</evidence>
<proteinExistence type="predicted"/>
<organism evidence="2 3">
    <name type="scientific">Schistosoma margrebowiei</name>
    <dbReference type="NCBI Taxonomy" id="48269"/>
    <lineage>
        <taxon>Eukaryota</taxon>
        <taxon>Metazoa</taxon>
        <taxon>Spiralia</taxon>
        <taxon>Lophotrochozoa</taxon>
        <taxon>Platyhelminthes</taxon>
        <taxon>Trematoda</taxon>
        <taxon>Digenea</taxon>
        <taxon>Strigeidida</taxon>
        <taxon>Schistosomatoidea</taxon>
        <taxon>Schistosomatidae</taxon>
        <taxon>Schistosoma</taxon>
    </lineage>
</organism>
<feature type="non-terminal residue" evidence="2">
    <location>
        <position position="1"/>
    </location>
</feature>
<dbReference type="InterPro" id="IPR056524">
    <property type="entry name" value="KIF6/9_C"/>
</dbReference>
<evidence type="ECO:0000259" key="1">
    <source>
        <dbReference type="Pfam" id="PF23735"/>
    </source>
</evidence>
<name>A0A183LWD2_9TREM</name>
<dbReference type="AlphaFoldDB" id="A0A183LWD2"/>